<keyword evidence="11" id="KW-1185">Reference proteome</keyword>
<dbReference type="Gene3D" id="3.20.20.80">
    <property type="entry name" value="Glycosidases"/>
    <property type="match status" value="1"/>
</dbReference>
<sequence length="1020" mass="110073">MRYPRIMVAACLLGLAVSAVAVPSTAASAAPQVVLTNDFEDGATQGWFARGSAAVANTTDAAHGGTHSLLTTNRAATWQGPGRDMRAVLLPEAVYVVEAYARVAAGGPQAAIHVTMQRTPAGGSTAFERVASATVTPDGWVVLRGEYRFSGDVTELQLYLESADATVSFLMDDVTVTMTAPPPGGPPDEAGVTSDFEAGTAQGWAPRIGSETVTVTDADAHGGTRSLLTTGRTQSYTGPAINMLGRMGKGKKYTFTLWVKLAPGQAPADLRLTIERRWQGTPSYELLAGASAVNDGAWSQISGSYTLGADVDFLSVYVETAGGSSASFYLDDFQMTYVVPMPIQTDIPSLKDVLADDFPVGTALVPSDTLGEKAKLVAKHYDSATAGNAMKWDATEPVEGQFSWADADTIANFATANGMGLRGHTLVWHQQTPAWVFQRPDGTPLTSSAEDKALLLSRLENHIRAVAGRYAGRIYAWDVANEVVDEGEPDGYRRSRWFEVAGLDYLRTAFRVAREVDPNAKLFINDYNTEYPAKRVALFNLVKLLRAEGVPIDGVGHQLHVNIERQRIGEIEKSIQLFATLGVDQQVTELDMSAYTNFVESYPSFPATTMAQQGIRYRDLFDLFDRYSSQISSVTLWGAADDGTWLDTFPFPRRDDPLLFDRDLQAKPAYWGVADPTKLPSLGRTLTVPSARPTVDGKRDQVWDYLPGTDVHSATGLGTTFQFRWDTRTLYVLAEVTDRSNNKTDTVDVFVGDTRHRIQRGGKNSKPIDGGYRVEAAIPLSPAVSAGAKLRVDLRVRDAATGAQASWNDQSHAQDTSTAERGEITLVPAVSTVDVVRGTPVLDGVAEAVWSKACAITTNVRVSGSDGATATAKLLWDAGHLYVLATVTDPTLDESSPNTWEQDSIEIFVDPDNSKGSGYNDEDGQYRVSFTNKQTVTSNFGGFRIADNLRSATRVVPGGYVVEASIELDSITPAIGSLLGFDLQVNDATGGTRTAATTWHDPTGRSYVDTSRWGVARLVR</sequence>
<dbReference type="InterPro" id="IPR017853">
    <property type="entry name" value="GH"/>
</dbReference>
<dbReference type="Pfam" id="PF06452">
    <property type="entry name" value="CBM9_1"/>
    <property type="match status" value="1"/>
</dbReference>
<dbReference type="PROSITE" id="PS51760">
    <property type="entry name" value="GH10_2"/>
    <property type="match status" value="1"/>
</dbReference>
<dbReference type="SUPFAM" id="SSF51445">
    <property type="entry name" value="(Trans)glycosidases"/>
    <property type="match status" value="1"/>
</dbReference>
<evidence type="ECO:0000313" key="10">
    <source>
        <dbReference type="EMBL" id="GFJ90273.1"/>
    </source>
</evidence>
<dbReference type="RefSeq" id="WP_173077660.1">
    <property type="nucleotide sequence ID" value="NZ_BAABJB010000024.1"/>
</dbReference>
<evidence type="ECO:0000256" key="5">
    <source>
        <dbReference type="ARBA" id="ARBA00023295"/>
    </source>
</evidence>
<evidence type="ECO:0000256" key="8">
    <source>
        <dbReference type="SAM" id="SignalP"/>
    </source>
</evidence>
<dbReference type="GO" id="GO:0030246">
    <property type="term" value="F:carbohydrate binding"/>
    <property type="evidence" value="ECO:0007669"/>
    <property type="project" value="InterPro"/>
</dbReference>
<dbReference type="AlphaFoldDB" id="A0A6V8KYS9"/>
<evidence type="ECO:0000256" key="2">
    <source>
        <dbReference type="ARBA" id="ARBA00022737"/>
    </source>
</evidence>
<evidence type="ECO:0000259" key="9">
    <source>
        <dbReference type="PROSITE" id="PS51760"/>
    </source>
</evidence>
<keyword evidence="3 7" id="KW-0378">Hydrolase</keyword>
<keyword evidence="4 7" id="KW-0119">Carbohydrate metabolism</keyword>
<dbReference type="PANTHER" id="PTHR31490">
    <property type="entry name" value="GLYCOSYL HYDROLASE"/>
    <property type="match status" value="1"/>
</dbReference>
<dbReference type="PRINTS" id="PR00134">
    <property type="entry name" value="GLHYDRLASE10"/>
</dbReference>
<dbReference type="InterPro" id="IPR010502">
    <property type="entry name" value="Carb-bd_dom_fam9"/>
</dbReference>
<dbReference type="Gene3D" id="2.60.40.1190">
    <property type="match status" value="2"/>
</dbReference>
<dbReference type="InterPro" id="IPR003305">
    <property type="entry name" value="CenC_carb-bd"/>
</dbReference>
<reference evidence="10 11" key="1">
    <citation type="submission" date="2020-03" db="EMBL/GenBank/DDBJ databases">
        <title>Whole genome shotgun sequence of Phytohabitans rumicis NBRC 108638.</title>
        <authorList>
            <person name="Komaki H."/>
            <person name="Tamura T."/>
        </authorList>
    </citation>
    <scope>NUCLEOTIDE SEQUENCE [LARGE SCALE GENOMIC DNA]</scope>
    <source>
        <strain evidence="10 11">NBRC 108638</strain>
    </source>
</reference>
<evidence type="ECO:0000256" key="3">
    <source>
        <dbReference type="ARBA" id="ARBA00022801"/>
    </source>
</evidence>
<gene>
    <name evidence="10" type="ORF">Prum_039150</name>
</gene>
<accession>A0A6V8KYS9</accession>
<dbReference type="Gene3D" id="2.60.120.260">
    <property type="entry name" value="Galactose-binding domain-like"/>
    <property type="match status" value="2"/>
</dbReference>
<organism evidence="10 11">
    <name type="scientific">Phytohabitans rumicis</name>
    <dbReference type="NCBI Taxonomy" id="1076125"/>
    <lineage>
        <taxon>Bacteria</taxon>
        <taxon>Bacillati</taxon>
        <taxon>Actinomycetota</taxon>
        <taxon>Actinomycetes</taxon>
        <taxon>Micromonosporales</taxon>
        <taxon>Micromonosporaceae</taxon>
    </lineage>
</organism>
<dbReference type="InterPro" id="IPR044846">
    <property type="entry name" value="GH10"/>
</dbReference>
<dbReference type="GO" id="GO:0031176">
    <property type="term" value="F:endo-1,4-beta-xylanase activity"/>
    <property type="evidence" value="ECO:0007669"/>
    <property type="project" value="UniProtKB-EC"/>
</dbReference>
<dbReference type="PANTHER" id="PTHR31490:SF90">
    <property type="entry name" value="ENDO-1,4-BETA-XYLANASE A"/>
    <property type="match status" value="1"/>
</dbReference>
<evidence type="ECO:0000313" key="11">
    <source>
        <dbReference type="Proteomes" id="UP000482960"/>
    </source>
</evidence>
<dbReference type="EMBL" id="BLPG01000001">
    <property type="protein sequence ID" value="GFJ90273.1"/>
    <property type="molecule type" value="Genomic_DNA"/>
</dbReference>
<feature type="domain" description="GH10" evidence="9">
    <location>
        <begin position="344"/>
        <end position="676"/>
    </location>
</feature>
<dbReference type="Pfam" id="PF02018">
    <property type="entry name" value="CBM_4_9"/>
    <property type="match status" value="2"/>
</dbReference>
<evidence type="ECO:0000256" key="7">
    <source>
        <dbReference type="RuleBase" id="RU361174"/>
    </source>
</evidence>
<proteinExistence type="inferred from homology"/>
<dbReference type="EC" id="3.2.1.8" evidence="7"/>
<dbReference type="SMART" id="SM00633">
    <property type="entry name" value="Glyco_10"/>
    <property type="match status" value="1"/>
</dbReference>
<dbReference type="InterPro" id="IPR008979">
    <property type="entry name" value="Galactose-bd-like_sf"/>
</dbReference>
<comment type="catalytic activity">
    <reaction evidence="7">
        <text>Endohydrolysis of (1-&gt;4)-beta-D-xylosidic linkages in xylans.</text>
        <dbReference type="EC" id="3.2.1.8"/>
    </reaction>
</comment>
<evidence type="ECO:0000256" key="4">
    <source>
        <dbReference type="ARBA" id="ARBA00023277"/>
    </source>
</evidence>
<keyword evidence="8" id="KW-0732">Signal</keyword>
<comment type="caution">
    <text evidence="10">The sequence shown here is derived from an EMBL/GenBank/DDBJ whole genome shotgun (WGS) entry which is preliminary data.</text>
</comment>
<dbReference type="SUPFAM" id="SSF49785">
    <property type="entry name" value="Galactose-binding domain-like"/>
    <property type="match status" value="2"/>
</dbReference>
<comment type="similarity">
    <text evidence="1 7">Belongs to the glycosyl hydrolase 10 (cellulase F) family.</text>
</comment>
<keyword evidence="6 7" id="KW-0624">Polysaccharide degradation</keyword>
<dbReference type="Proteomes" id="UP000482960">
    <property type="component" value="Unassembled WGS sequence"/>
</dbReference>
<keyword evidence="10" id="KW-0858">Xylan degradation</keyword>
<dbReference type="GO" id="GO:0045493">
    <property type="term" value="P:xylan catabolic process"/>
    <property type="evidence" value="ECO:0007669"/>
    <property type="project" value="UniProtKB-KW"/>
</dbReference>
<evidence type="ECO:0000256" key="1">
    <source>
        <dbReference type="ARBA" id="ARBA00007495"/>
    </source>
</evidence>
<feature type="chain" id="PRO_5028921404" description="Beta-xylanase" evidence="8">
    <location>
        <begin position="30"/>
        <end position="1020"/>
    </location>
</feature>
<feature type="signal peptide" evidence="8">
    <location>
        <begin position="1"/>
        <end position="29"/>
    </location>
</feature>
<protein>
    <recommendedName>
        <fullName evidence="7">Beta-xylanase</fullName>
        <ecNumber evidence="7">3.2.1.8</ecNumber>
    </recommendedName>
</protein>
<dbReference type="SUPFAM" id="SSF49344">
    <property type="entry name" value="CBD9-like"/>
    <property type="match status" value="2"/>
</dbReference>
<keyword evidence="5 7" id="KW-0326">Glycosidase</keyword>
<name>A0A6V8KYS9_9ACTN</name>
<evidence type="ECO:0000256" key="6">
    <source>
        <dbReference type="ARBA" id="ARBA00023326"/>
    </source>
</evidence>
<keyword evidence="2" id="KW-0677">Repeat</keyword>
<dbReference type="CDD" id="cd00005">
    <property type="entry name" value="CBM9_like_1"/>
    <property type="match status" value="1"/>
</dbReference>
<reference evidence="10 11" key="2">
    <citation type="submission" date="2020-03" db="EMBL/GenBank/DDBJ databases">
        <authorList>
            <person name="Ichikawa N."/>
            <person name="Kimura A."/>
            <person name="Kitahashi Y."/>
            <person name="Uohara A."/>
        </authorList>
    </citation>
    <scope>NUCLEOTIDE SEQUENCE [LARGE SCALE GENOMIC DNA]</scope>
    <source>
        <strain evidence="10 11">NBRC 108638</strain>
    </source>
</reference>
<dbReference type="Pfam" id="PF00331">
    <property type="entry name" value="Glyco_hydro_10"/>
    <property type="match status" value="1"/>
</dbReference>
<dbReference type="InterPro" id="IPR001000">
    <property type="entry name" value="GH10_dom"/>
</dbReference>